<dbReference type="Proteomes" id="UP000325577">
    <property type="component" value="Linkage Group LG8"/>
</dbReference>
<proteinExistence type="inferred from homology"/>
<evidence type="ECO:0000256" key="2">
    <source>
        <dbReference type="ARBA" id="ARBA00007879"/>
    </source>
</evidence>
<dbReference type="GO" id="GO:0005737">
    <property type="term" value="C:cytoplasm"/>
    <property type="evidence" value="ECO:0007669"/>
    <property type="project" value="TreeGrafter"/>
</dbReference>
<keyword evidence="10" id="KW-1185">Reference proteome</keyword>
<evidence type="ECO:0000256" key="6">
    <source>
        <dbReference type="ARBA" id="ARBA00023004"/>
    </source>
</evidence>
<reference evidence="9 10" key="1">
    <citation type="submission" date="2019-09" db="EMBL/GenBank/DDBJ databases">
        <title>A chromosome-level genome assembly of the Chinese tupelo Nyssa sinensis.</title>
        <authorList>
            <person name="Yang X."/>
            <person name="Kang M."/>
            <person name="Yang Y."/>
            <person name="Xiong H."/>
            <person name="Wang M."/>
            <person name="Zhang Z."/>
            <person name="Wang Z."/>
            <person name="Wu H."/>
            <person name="Ma T."/>
            <person name="Liu J."/>
            <person name="Xi Z."/>
        </authorList>
    </citation>
    <scope>NUCLEOTIDE SEQUENCE [LARGE SCALE GENOMIC DNA]</scope>
    <source>
        <strain evidence="9">J267</strain>
        <tissue evidence="9">Leaf</tissue>
    </source>
</reference>
<dbReference type="GO" id="GO:0035516">
    <property type="term" value="F:broad specificity oxidative DNA demethylase activity"/>
    <property type="evidence" value="ECO:0007669"/>
    <property type="project" value="TreeGrafter"/>
</dbReference>
<evidence type="ECO:0000259" key="8">
    <source>
        <dbReference type="Pfam" id="PF13532"/>
    </source>
</evidence>
<evidence type="ECO:0000256" key="5">
    <source>
        <dbReference type="ARBA" id="ARBA00023002"/>
    </source>
</evidence>
<feature type="domain" description="Alpha-ketoglutarate-dependent dioxygenase AlkB-like" evidence="8">
    <location>
        <begin position="172"/>
        <end position="297"/>
    </location>
</feature>
<evidence type="ECO:0000256" key="3">
    <source>
        <dbReference type="ARBA" id="ARBA00022723"/>
    </source>
</evidence>
<dbReference type="InterPro" id="IPR037151">
    <property type="entry name" value="AlkB-like_sf"/>
</dbReference>
<dbReference type="GO" id="GO:0035515">
    <property type="term" value="F:oxidative RNA demethylase activity"/>
    <property type="evidence" value="ECO:0007669"/>
    <property type="project" value="TreeGrafter"/>
</dbReference>
<evidence type="ECO:0000313" key="9">
    <source>
        <dbReference type="EMBL" id="KAA8517499.1"/>
    </source>
</evidence>
<keyword evidence="3" id="KW-0479">Metal-binding</keyword>
<dbReference type="Pfam" id="PF13532">
    <property type="entry name" value="2OG-FeII_Oxy_2"/>
    <property type="match status" value="1"/>
</dbReference>
<evidence type="ECO:0000256" key="1">
    <source>
        <dbReference type="ARBA" id="ARBA00001954"/>
    </source>
</evidence>
<dbReference type="AlphaFoldDB" id="A0A5J4ZHE8"/>
<evidence type="ECO:0000256" key="4">
    <source>
        <dbReference type="ARBA" id="ARBA00022964"/>
    </source>
</evidence>
<dbReference type="PANTHER" id="PTHR16557:SF2">
    <property type="entry name" value="NUCLEIC ACID DIOXYGENASE ALKBH1"/>
    <property type="match status" value="1"/>
</dbReference>
<organism evidence="9 10">
    <name type="scientific">Nyssa sinensis</name>
    <dbReference type="NCBI Taxonomy" id="561372"/>
    <lineage>
        <taxon>Eukaryota</taxon>
        <taxon>Viridiplantae</taxon>
        <taxon>Streptophyta</taxon>
        <taxon>Embryophyta</taxon>
        <taxon>Tracheophyta</taxon>
        <taxon>Spermatophyta</taxon>
        <taxon>Magnoliopsida</taxon>
        <taxon>eudicotyledons</taxon>
        <taxon>Gunneridae</taxon>
        <taxon>Pentapetalae</taxon>
        <taxon>asterids</taxon>
        <taxon>Cornales</taxon>
        <taxon>Nyssaceae</taxon>
        <taxon>Nyssa</taxon>
    </lineage>
</organism>
<comment type="cofactor">
    <cofactor evidence="1">
        <name>Fe(2+)</name>
        <dbReference type="ChEBI" id="CHEBI:29033"/>
    </cofactor>
</comment>
<evidence type="ECO:0000313" key="10">
    <source>
        <dbReference type="Proteomes" id="UP000325577"/>
    </source>
</evidence>
<dbReference type="GO" id="GO:0008198">
    <property type="term" value="F:ferrous iron binding"/>
    <property type="evidence" value="ECO:0007669"/>
    <property type="project" value="TreeGrafter"/>
</dbReference>
<dbReference type="OrthoDB" id="6614653at2759"/>
<sequence>MHLPSFRTIYASSRSNCTSRQFTRQFSFPGKMNRGRNSRRNGNSTLHHEPADGFPLDVSTVAKGGYSHLRRQTSQQTTMDSVPKQPKFLPALDPACEENWPSLSAGISFGSKVGVGNSDSVEGLPVLEPFDICFPKSRRSVVLKASFHAKNRGKEIEMEHSMQGTGKVLRPGMVLLKTCFTLNEQVAIVMKCRELGLGPGGFYQPCYRDGAKLRLQMMCLGLNWDPETRKYKDRRPLDDSEPPDIPHEFSLLVERAIQDSHALIKKDFSKSCVEDILPGMSPNICIVNFYTTSGRLGPPSGPG</sequence>
<feature type="region of interest" description="Disordered" evidence="7">
    <location>
        <begin position="27"/>
        <end position="56"/>
    </location>
</feature>
<name>A0A5J4ZHE8_9ASTE</name>
<dbReference type="InterPro" id="IPR027450">
    <property type="entry name" value="AlkB-like"/>
</dbReference>
<keyword evidence="6" id="KW-0408">Iron</keyword>
<keyword evidence="5" id="KW-0560">Oxidoreductase</keyword>
<accession>A0A5J4ZHE8</accession>
<gene>
    <name evidence="9" type="ORF">F0562_017871</name>
</gene>
<evidence type="ECO:0000256" key="7">
    <source>
        <dbReference type="SAM" id="MobiDB-lite"/>
    </source>
</evidence>
<keyword evidence="4" id="KW-0223">Dioxygenase</keyword>
<dbReference type="Gene3D" id="2.60.120.590">
    <property type="entry name" value="Alpha-ketoglutarate-dependent dioxygenase AlkB-like"/>
    <property type="match status" value="1"/>
</dbReference>
<comment type="similarity">
    <text evidence="2">Belongs to the alkB family.</text>
</comment>
<dbReference type="SUPFAM" id="SSF51197">
    <property type="entry name" value="Clavaminate synthase-like"/>
    <property type="match status" value="1"/>
</dbReference>
<dbReference type="PANTHER" id="PTHR16557">
    <property type="entry name" value="ALKYLATED DNA REPAIR PROTEIN ALKB-RELATED"/>
    <property type="match status" value="1"/>
</dbReference>
<dbReference type="InterPro" id="IPR004574">
    <property type="entry name" value="Alkb"/>
</dbReference>
<dbReference type="GO" id="GO:0035513">
    <property type="term" value="P:oxidative RNA demethylation"/>
    <property type="evidence" value="ECO:0007669"/>
    <property type="project" value="TreeGrafter"/>
</dbReference>
<dbReference type="EMBL" id="CM018051">
    <property type="protein sequence ID" value="KAA8517499.1"/>
    <property type="molecule type" value="Genomic_DNA"/>
</dbReference>
<protein>
    <recommendedName>
        <fullName evidence="8">Alpha-ketoglutarate-dependent dioxygenase AlkB-like domain-containing protein</fullName>
    </recommendedName>
</protein>